<evidence type="ECO:0000313" key="2">
    <source>
        <dbReference type="RefSeq" id="XP_012943153.1"/>
    </source>
</evidence>
<dbReference type="Proteomes" id="UP000694888">
    <property type="component" value="Unplaced"/>
</dbReference>
<proteinExistence type="predicted"/>
<protein>
    <submittedName>
        <fullName evidence="2">Uncharacterized protein LOC106013032</fullName>
    </submittedName>
</protein>
<accession>A0ABM1A926</accession>
<name>A0ABM1A926_APLCA</name>
<organism evidence="1 2">
    <name type="scientific">Aplysia californica</name>
    <name type="common">California sea hare</name>
    <dbReference type="NCBI Taxonomy" id="6500"/>
    <lineage>
        <taxon>Eukaryota</taxon>
        <taxon>Metazoa</taxon>
        <taxon>Spiralia</taxon>
        <taxon>Lophotrochozoa</taxon>
        <taxon>Mollusca</taxon>
        <taxon>Gastropoda</taxon>
        <taxon>Heterobranchia</taxon>
        <taxon>Euthyneura</taxon>
        <taxon>Tectipleura</taxon>
        <taxon>Aplysiida</taxon>
        <taxon>Aplysioidea</taxon>
        <taxon>Aplysiidae</taxon>
        <taxon>Aplysia</taxon>
    </lineage>
</organism>
<dbReference type="RefSeq" id="XP_012943153.1">
    <property type="nucleotide sequence ID" value="XM_013087699.2"/>
</dbReference>
<reference evidence="2" key="1">
    <citation type="submission" date="2025-08" db="UniProtKB">
        <authorList>
            <consortium name="RefSeq"/>
        </authorList>
    </citation>
    <scope>IDENTIFICATION</scope>
</reference>
<gene>
    <name evidence="2" type="primary">LOC106013032</name>
</gene>
<dbReference type="GeneID" id="106013032"/>
<keyword evidence="1" id="KW-1185">Reference proteome</keyword>
<sequence length="357" mass="41011">MQDDLAYRVPRHYKWDRMNQNRAARFKLNEFGTDRYNYYSFLDSLMGEIPGKDNYGANLTDDAFGLLNYDVGVTSKMSVLNTAMYHRWFKLGQKGAMGLTVNHRGYNDENMWVAMTNQPNVMPMTIKHCVSGHCSWATRRVSYALPLEIIYTTPLFNWNPYKLAFHSVIEFYHNANGNGQHDPADTAKNYVSVLDTKGVMKSVAPTGFRVITPDIQDVGKIRLRYPIFPVHAEGSTVGQELMALKEMVMKMGRYQYLYEETPMGQALPPDEDKTFHVRDSAKNPPGLHGHDFTLTSDEYKSLMAGNDTTVTTSFNLGHQHQMVIYYNTRNHNYYFKSCDGQPRCWDGHGSLLQLYRL</sequence>
<evidence type="ECO:0000313" key="1">
    <source>
        <dbReference type="Proteomes" id="UP000694888"/>
    </source>
</evidence>